<evidence type="ECO:0000256" key="2">
    <source>
        <dbReference type="ARBA" id="ARBA00004434"/>
    </source>
</evidence>
<keyword evidence="9" id="KW-0496">Mitochondrion</keyword>
<comment type="subcellular location">
    <subcellularLocation>
        <location evidence="2">Mitochondrion inner membrane</location>
        <topology evidence="2">Single-pass membrane protein</topology>
    </subcellularLocation>
</comment>
<dbReference type="GeneID" id="87955773"/>
<dbReference type="PANTHER" id="PTHR17130:SF14">
    <property type="entry name" value="CYTOCHROME C OXIDASE ASSEMBLY PROTEIN COX16 HOMOLOG, MITOCHONDRIAL"/>
    <property type="match status" value="1"/>
</dbReference>
<dbReference type="InterPro" id="IPR020164">
    <property type="entry name" value="Cyt_c_Oxase_assmbl_COX16"/>
</dbReference>
<feature type="transmembrane region" description="Helical" evidence="12">
    <location>
        <begin position="25"/>
        <end position="43"/>
    </location>
</feature>
<comment type="similarity">
    <text evidence="3">Belongs to the COX16 family.</text>
</comment>
<feature type="region of interest" description="Disordered" evidence="11">
    <location>
        <begin position="88"/>
        <end position="177"/>
    </location>
</feature>
<comment type="function">
    <text evidence="1">Required for the assembly of the mitochondrial respiratory chain complex IV (CIV), also known as cytochrome c oxidase. May participate in merging the COX1 and COX2 assembly lines.</text>
</comment>
<sequence>MPPFPAKSLNATTPTFLNQIRRHPFVLFGLPFVGLIVASSFALSEFTQTRYDYQQTRVQSVGMEEGLGMREDRRKVDLKEEYYRLNAPESKLSSLSHQPEDSSLNADLTNPTSSSSLTSTSNPTKRTRKSKFSMTPVPRDEYEPVRVPRPEGVPEWGAVKAGEEAPLKGQRKEDRWV</sequence>
<keyword evidence="8 12" id="KW-1133">Transmembrane helix</keyword>
<feature type="compositionally biased region" description="Polar residues" evidence="11">
    <location>
        <begin position="91"/>
        <end position="107"/>
    </location>
</feature>
<dbReference type="Proteomes" id="UP001329825">
    <property type="component" value="Chromosome 4"/>
</dbReference>
<feature type="compositionally biased region" description="Basic and acidic residues" evidence="11">
    <location>
        <begin position="138"/>
        <end position="149"/>
    </location>
</feature>
<reference evidence="13 14" key="1">
    <citation type="submission" date="2024-01" db="EMBL/GenBank/DDBJ databases">
        <title>Comparative genomics of Cryptococcus and Kwoniella reveals pathogenesis evolution and contrasting modes of karyotype evolution via chromosome fusion or intercentromeric recombination.</title>
        <authorList>
            <person name="Coelho M.A."/>
            <person name="David-Palma M."/>
            <person name="Shea T."/>
            <person name="Bowers K."/>
            <person name="McGinley-Smith S."/>
            <person name="Mohammad A.W."/>
            <person name="Gnirke A."/>
            <person name="Yurkov A.M."/>
            <person name="Nowrousian M."/>
            <person name="Sun S."/>
            <person name="Cuomo C.A."/>
            <person name="Heitman J."/>
        </authorList>
    </citation>
    <scope>NUCLEOTIDE SEQUENCE [LARGE SCALE GENOMIC DNA]</scope>
    <source>
        <strain evidence="13">CBS 11374</strain>
    </source>
</reference>
<dbReference type="Pfam" id="PF14138">
    <property type="entry name" value="COX16"/>
    <property type="match status" value="1"/>
</dbReference>
<keyword evidence="6 12" id="KW-0812">Transmembrane</keyword>
<dbReference type="RefSeq" id="XP_062791422.1">
    <property type="nucleotide sequence ID" value="XM_062935371.1"/>
</dbReference>
<evidence type="ECO:0000256" key="8">
    <source>
        <dbReference type="ARBA" id="ARBA00022989"/>
    </source>
</evidence>
<evidence type="ECO:0000256" key="3">
    <source>
        <dbReference type="ARBA" id="ARBA00008370"/>
    </source>
</evidence>
<keyword evidence="10 12" id="KW-0472">Membrane</keyword>
<evidence type="ECO:0000256" key="5">
    <source>
        <dbReference type="ARBA" id="ARBA00019222"/>
    </source>
</evidence>
<organism evidence="13 14">
    <name type="scientific">Kwoniella shivajii</name>
    <dbReference type="NCBI Taxonomy" id="564305"/>
    <lineage>
        <taxon>Eukaryota</taxon>
        <taxon>Fungi</taxon>
        <taxon>Dikarya</taxon>
        <taxon>Basidiomycota</taxon>
        <taxon>Agaricomycotina</taxon>
        <taxon>Tremellomycetes</taxon>
        <taxon>Tremellales</taxon>
        <taxon>Cryptococcaceae</taxon>
        <taxon>Kwoniella</taxon>
    </lineage>
</organism>
<evidence type="ECO:0000256" key="7">
    <source>
        <dbReference type="ARBA" id="ARBA00022792"/>
    </source>
</evidence>
<evidence type="ECO:0000256" key="12">
    <source>
        <dbReference type="SAM" id="Phobius"/>
    </source>
</evidence>
<keyword evidence="14" id="KW-1185">Reference proteome</keyword>
<evidence type="ECO:0000313" key="14">
    <source>
        <dbReference type="Proteomes" id="UP001329825"/>
    </source>
</evidence>
<evidence type="ECO:0000256" key="1">
    <source>
        <dbReference type="ARBA" id="ARBA00002490"/>
    </source>
</evidence>
<feature type="compositionally biased region" description="Basic and acidic residues" evidence="11">
    <location>
        <begin position="161"/>
        <end position="177"/>
    </location>
</feature>
<gene>
    <name evidence="13" type="ORF">IL334_003642</name>
</gene>
<evidence type="ECO:0000256" key="9">
    <source>
        <dbReference type="ARBA" id="ARBA00023128"/>
    </source>
</evidence>
<dbReference type="PANTHER" id="PTHR17130">
    <property type="entry name" value="MITOCHONDRIAL OUTER MEMBRANE PROTEIN 25"/>
    <property type="match status" value="1"/>
</dbReference>
<accession>A0ABZ1CY53</accession>
<protein>
    <recommendedName>
        <fullName evidence="4">Cytochrome c oxidase assembly protein COX16, mitochondrial</fullName>
    </recommendedName>
    <alternativeName>
        <fullName evidence="5">Cytochrome c oxidase assembly protein cox16, mitochondrial</fullName>
    </alternativeName>
</protein>
<keyword evidence="7" id="KW-0999">Mitochondrion inner membrane</keyword>
<feature type="compositionally biased region" description="Low complexity" evidence="11">
    <location>
        <begin position="108"/>
        <end position="124"/>
    </location>
</feature>
<evidence type="ECO:0000313" key="13">
    <source>
        <dbReference type="EMBL" id="WRT66682.1"/>
    </source>
</evidence>
<name>A0ABZ1CY53_9TREE</name>
<dbReference type="EMBL" id="CP141884">
    <property type="protein sequence ID" value="WRT66682.1"/>
    <property type="molecule type" value="Genomic_DNA"/>
</dbReference>
<evidence type="ECO:0000256" key="11">
    <source>
        <dbReference type="SAM" id="MobiDB-lite"/>
    </source>
</evidence>
<proteinExistence type="inferred from homology"/>
<evidence type="ECO:0000256" key="6">
    <source>
        <dbReference type="ARBA" id="ARBA00022692"/>
    </source>
</evidence>
<evidence type="ECO:0000256" key="4">
    <source>
        <dbReference type="ARBA" id="ARBA00015368"/>
    </source>
</evidence>
<evidence type="ECO:0000256" key="10">
    <source>
        <dbReference type="ARBA" id="ARBA00023136"/>
    </source>
</evidence>